<dbReference type="Pfam" id="PF11239">
    <property type="entry name" value="DUF3040"/>
    <property type="match status" value="1"/>
</dbReference>
<feature type="transmembrane region" description="Helical" evidence="2">
    <location>
        <begin position="68"/>
        <end position="86"/>
    </location>
</feature>
<proteinExistence type="predicted"/>
<keyword evidence="2" id="KW-0472">Membrane</keyword>
<dbReference type="EMBL" id="DWUS01000195">
    <property type="protein sequence ID" value="HJD51908.1"/>
    <property type="molecule type" value="Genomic_DNA"/>
</dbReference>
<comment type="caution">
    <text evidence="3">The sequence shown here is derived from an EMBL/GenBank/DDBJ whole genome shotgun (WGS) entry which is preliminary data.</text>
</comment>
<reference evidence="3" key="1">
    <citation type="journal article" date="2021" name="PeerJ">
        <title>Extensive microbial diversity within the chicken gut microbiome revealed by metagenomics and culture.</title>
        <authorList>
            <person name="Gilroy R."/>
            <person name="Ravi A."/>
            <person name="Getino M."/>
            <person name="Pursley I."/>
            <person name="Horton D.L."/>
            <person name="Alikhan N.F."/>
            <person name="Baker D."/>
            <person name="Gharbi K."/>
            <person name="Hall N."/>
            <person name="Watson M."/>
            <person name="Adriaenssens E.M."/>
            <person name="Foster-Nyarko E."/>
            <person name="Jarju S."/>
            <person name="Secka A."/>
            <person name="Antonio M."/>
            <person name="Oren A."/>
            <person name="Chaudhuri R.R."/>
            <person name="La Ragione R."/>
            <person name="Hildebrand F."/>
            <person name="Pallen M.J."/>
        </authorList>
    </citation>
    <scope>NUCLEOTIDE SEQUENCE</scope>
    <source>
        <strain evidence="3">ChiHjej10B9-4811</strain>
    </source>
</reference>
<sequence length="133" mass="13831">MALSEQEQELLAQLEKQLNEDPAFASTMTGSQPLVAQAVSSSPRNLVIGALVAVVGLGIIIAGVSTKLILLGVLGFVVAAAGVYFATTAPKGKGTKATGGASTRPTPSKNKGNSRFMQNLENKWDERQGGSRF</sequence>
<feature type="compositionally biased region" description="Low complexity" evidence="1">
    <location>
        <begin position="89"/>
        <end position="101"/>
    </location>
</feature>
<dbReference type="Proteomes" id="UP000823908">
    <property type="component" value="Unassembled WGS sequence"/>
</dbReference>
<feature type="transmembrane region" description="Helical" evidence="2">
    <location>
        <begin position="46"/>
        <end position="62"/>
    </location>
</feature>
<gene>
    <name evidence="3" type="ORF">H9908_08605</name>
</gene>
<organism evidence="3 4">
    <name type="scientific">Candidatus Rothia avistercoris</name>
    <dbReference type="NCBI Taxonomy" id="2840479"/>
    <lineage>
        <taxon>Bacteria</taxon>
        <taxon>Bacillati</taxon>
        <taxon>Actinomycetota</taxon>
        <taxon>Actinomycetes</taxon>
        <taxon>Micrococcales</taxon>
        <taxon>Micrococcaceae</taxon>
        <taxon>Rothia</taxon>
    </lineage>
</organism>
<evidence type="ECO:0000256" key="2">
    <source>
        <dbReference type="SAM" id="Phobius"/>
    </source>
</evidence>
<keyword evidence="2" id="KW-0812">Transmembrane</keyword>
<dbReference type="InterPro" id="IPR021401">
    <property type="entry name" value="DUF3040"/>
</dbReference>
<evidence type="ECO:0000313" key="3">
    <source>
        <dbReference type="EMBL" id="HJD51908.1"/>
    </source>
</evidence>
<evidence type="ECO:0000256" key="1">
    <source>
        <dbReference type="SAM" id="MobiDB-lite"/>
    </source>
</evidence>
<feature type="compositionally biased region" description="Basic and acidic residues" evidence="1">
    <location>
        <begin position="122"/>
        <end position="133"/>
    </location>
</feature>
<accession>A0A9D2ZT87</accession>
<reference evidence="3" key="2">
    <citation type="submission" date="2021-04" db="EMBL/GenBank/DDBJ databases">
        <authorList>
            <person name="Gilroy R."/>
        </authorList>
    </citation>
    <scope>NUCLEOTIDE SEQUENCE</scope>
    <source>
        <strain evidence="3">ChiHjej10B9-4811</strain>
    </source>
</reference>
<evidence type="ECO:0000313" key="4">
    <source>
        <dbReference type="Proteomes" id="UP000823908"/>
    </source>
</evidence>
<feature type="compositionally biased region" description="Polar residues" evidence="1">
    <location>
        <begin position="103"/>
        <end position="121"/>
    </location>
</feature>
<protein>
    <submittedName>
        <fullName evidence="3">DUF3040 domain-containing protein</fullName>
    </submittedName>
</protein>
<feature type="region of interest" description="Disordered" evidence="1">
    <location>
        <begin position="89"/>
        <end position="133"/>
    </location>
</feature>
<keyword evidence="2" id="KW-1133">Transmembrane helix</keyword>
<name>A0A9D2ZT87_9MICC</name>
<dbReference type="AlphaFoldDB" id="A0A9D2ZT87"/>